<dbReference type="EMBL" id="QRKB01000005">
    <property type="protein sequence ID" value="RHH84158.1"/>
    <property type="molecule type" value="Genomic_DNA"/>
</dbReference>
<evidence type="ECO:0000313" key="22">
    <source>
        <dbReference type="Proteomes" id="UP000284562"/>
    </source>
</evidence>
<dbReference type="EMBL" id="VZCY01000008">
    <property type="protein sequence ID" value="MQN08464.1"/>
    <property type="molecule type" value="Genomic_DNA"/>
</dbReference>
<dbReference type="Proteomes" id="UP000285236">
    <property type="component" value="Unassembled WGS sequence"/>
</dbReference>
<protein>
    <recommendedName>
        <fullName evidence="5 6">Peptide chain release factor 2</fullName>
        <shortName evidence="5">RF-2</shortName>
    </recommendedName>
</protein>
<comment type="function">
    <text evidence="5">Peptide chain release factor 2 directs the termination of translation in response to the peptide chain termination codons UGA and UAA.</text>
</comment>
<reference evidence="10" key="5">
    <citation type="submission" date="2022-11" db="EMBL/GenBank/DDBJ databases">
        <title>Genomic repertoires linked with pathogenic potency of arthritogenic Prevotella copri isolated from the gut of rheumatoid arthritis patients.</title>
        <authorList>
            <person name="Nii T."/>
            <person name="Maeda Y."/>
            <person name="Motooka D."/>
            <person name="Naito M."/>
            <person name="Matsumoto Y."/>
            <person name="Ogawa T."/>
            <person name="Oguro-Igashira E."/>
            <person name="Kishikawa T."/>
            <person name="Yamashita M."/>
            <person name="Koizumi S."/>
            <person name="Kurakawa T."/>
            <person name="Okumura R."/>
            <person name="Kayama H."/>
            <person name="Murakami M."/>
            <person name="Sakaguchi T."/>
            <person name="Das B."/>
            <person name="Nakamura S."/>
            <person name="Okada Y."/>
            <person name="Kumanogoh A."/>
            <person name="Takeda K."/>
        </authorList>
    </citation>
    <scope>NUCLEOTIDE SEQUENCE</scope>
    <source>
        <strain evidence="10">RA-N001-16</strain>
    </source>
</reference>
<dbReference type="Proteomes" id="UP000284562">
    <property type="component" value="Unassembled WGS sequence"/>
</dbReference>
<evidence type="ECO:0000313" key="23">
    <source>
        <dbReference type="Proteomes" id="UP000285236"/>
    </source>
</evidence>
<evidence type="ECO:0000313" key="29">
    <source>
        <dbReference type="Proteomes" id="UP000421283"/>
    </source>
</evidence>
<dbReference type="AlphaFoldDB" id="A0A3R5WPN8"/>
<evidence type="ECO:0000256" key="2">
    <source>
        <dbReference type="ARBA" id="ARBA00022481"/>
    </source>
</evidence>
<reference evidence="21 22" key="1">
    <citation type="submission" date="2018-08" db="EMBL/GenBank/DDBJ databases">
        <title>A genome reference for cultivated species of the human gut microbiota.</title>
        <authorList>
            <person name="Zou Y."/>
            <person name="Xue W."/>
            <person name="Luo G."/>
        </authorList>
    </citation>
    <scope>NUCLEOTIDE SEQUENCE [LARGE SCALE GENOMIC DNA]</scope>
    <source>
        <strain evidence="18 23">AF15-25</strain>
        <strain evidence="17 24">AF22-1</strain>
        <strain evidence="20 22">AF43-2</strain>
        <strain evidence="19 21">AM16-54</strain>
    </source>
</reference>
<dbReference type="PANTHER" id="PTHR43116">
    <property type="entry name" value="PEPTIDE CHAIN RELEASE FACTOR 2"/>
    <property type="match status" value="1"/>
</dbReference>
<dbReference type="EMBL" id="QRVN01000015">
    <property type="protein sequence ID" value="RGS46899.1"/>
    <property type="molecule type" value="Genomic_DNA"/>
</dbReference>
<evidence type="ECO:0000313" key="26">
    <source>
        <dbReference type="Proteomes" id="UP000390763"/>
    </source>
</evidence>
<dbReference type="EMBL" id="VZAP01000004">
    <property type="protein sequence ID" value="MQO91100.1"/>
    <property type="molecule type" value="Genomic_DNA"/>
</dbReference>
<dbReference type="HAMAP" id="MF_00094">
    <property type="entry name" value="Rel_fac_2"/>
    <property type="match status" value="1"/>
</dbReference>
<dbReference type="RefSeq" id="WP_022120221.1">
    <property type="nucleotide sequence ID" value="NZ_CATKVX010000001.1"/>
</dbReference>
<evidence type="ECO:0000256" key="5">
    <source>
        <dbReference type="HAMAP-Rule" id="MF_00094"/>
    </source>
</evidence>
<name>A0A3R5WPN8_9BACT</name>
<evidence type="ECO:0000313" key="18">
    <source>
        <dbReference type="EMBL" id="RGU97387.1"/>
    </source>
</evidence>
<dbReference type="InterPro" id="IPR004374">
    <property type="entry name" value="PrfB"/>
</dbReference>
<dbReference type="EMBL" id="VZBZ01000154">
    <property type="protein sequence ID" value="MQN78813.1"/>
    <property type="molecule type" value="Genomic_DNA"/>
</dbReference>
<evidence type="ECO:0000313" key="10">
    <source>
        <dbReference type="EMBL" id="MCW4164327.1"/>
    </source>
</evidence>
<dbReference type="Pfam" id="PF00472">
    <property type="entry name" value="RF-1"/>
    <property type="match status" value="1"/>
</dbReference>
<evidence type="ECO:0000259" key="7">
    <source>
        <dbReference type="PROSITE" id="PS00745"/>
    </source>
</evidence>
<evidence type="ECO:0000313" key="17">
    <source>
        <dbReference type="EMBL" id="RGS46899.1"/>
    </source>
</evidence>
<dbReference type="InterPro" id="IPR045853">
    <property type="entry name" value="Pep_chain_release_fac_I_sf"/>
</dbReference>
<dbReference type="Proteomes" id="UP000421283">
    <property type="component" value="Unassembled WGS sequence"/>
</dbReference>
<dbReference type="EMBL" id="VZAZ01000001">
    <property type="protein sequence ID" value="MQO54235.1"/>
    <property type="molecule type" value="Genomic_DNA"/>
</dbReference>
<keyword evidence="2 5" id="KW-0488">Methylation</keyword>
<dbReference type="PANTHER" id="PTHR43116:SF3">
    <property type="entry name" value="CLASS I PEPTIDE CHAIN RELEASE FACTOR"/>
    <property type="match status" value="1"/>
</dbReference>
<keyword evidence="4 5" id="KW-0648">Protein biosynthesis</keyword>
<dbReference type="Proteomes" id="UP000284548">
    <property type="component" value="Unassembled WGS sequence"/>
</dbReference>
<dbReference type="Proteomes" id="UP000420635">
    <property type="component" value="Unassembled WGS sequence"/>
</dbReference>
<organism evidence="15 25">
    <name type="scientific">Segatella copri</name>
    <dbReference type="NCBI Taxonomy" id="165179"/>
    <lineage>
        <taxon>Bacteria</taxon>
        <taxon>Pseudomonadati</taxon>
        <taxon>Bacteroidota</taxon>
        <taxon>Bacteroidia</taxon>
        <taxon>Bacteroidales</taxon>
        <taxon>Prevotellaceae</taxon>
        <taxon>Segatella</taxon>
    </lineage>
</organism>
<dbReference type="Proteomes" id="UP000423156">
    <property type="component" value="Unassembled WGS sequence"/>
</dbReference>
<comment type="similarity">
    <text evidence="1 5">Belongs to the prokaryotic/mitochondrial release factor family.</text>
</comment>
<dbReference type="InterPro" id="IPR000352">
    <property type="entry name" value="Pep_chain_release_fac_I"/>
</dbReference>
<dbReference type="EMBL" id="VZBQ01000151">
    <property type="protein sequence ID" value="MQN91017.1"/>
    <property type="molecule type" value="Genomic_DNA"/>
</dbReference>
<dbReference type="GO" id="GO:0016149">
    <property type="term" value="F:translation release factor activity, codon specific"/>
    <property type="evidence" value="ECO:0007669"/>
    <property type="project" value="UniProtKB-UniRule"/>
</dbReference>
<dbReference type="Proteomes" id="UP000390763">
    <property type="component" value="Unassembled WGS sequence"/>
</dbReference>
<evidence type="ECO:0000313" key="14">
    <source>
        <dbReference type="EMBL" id="MQO05319.1"/>
    </source>
</evidence>
<dbReference type="EMBL" id="VZBT01000105">
    <property type="protein sequence ID" value="MQO05319.1"/>
    <property type="molecule type" value="Genomic_DNA"/>
</dbReference>
<dbReference type="NCBIfam" id="TIGR00020">
    <property type="entry name" value="prfB"/>
    <property type="match status" value="1"/>
</dbReference>
<evidence type="ECO:0000313" key="8">
    <source>
        <dbReference type="EMBL" id="MBV3406857.1"/>
    </source>
</evidence>
<comment type="subcellular location">
    <subcellularLocation>
        <location evidence="5">Cytoplasm</location>
    </subcellularLocation>
</comment>
<dbReference type="Pfam" id="PF03462">
    <property type="entry name" value="PCRF"/>
    <property type="match status" value="1"/>
</dbReference>
<dbReference type="SUPFAM" id="SSF75620">
    <property type="entry name" value="Release factor"/>
    <property type="match status" value="1"/>
</dbReference>
<reference evidence="25 26" key="2">
    <citation type="submission" date="2019-09" db="EMBL/GenBank/DDBJ databases">
        <title>Distinct polysaccharide growth profiles of human intestinal Prevotella copri isolates.</title>
        <authorList>
            <person name="Fehlner-Peach H."/>
            <person name="Magnabosco C."/>
            <person name="Raghavan V."/>
            <person name="Scher J.U."/>
            <person name="Tett A."/>
            <person name="Cox L.M."/>
            <person name="Gottsegen C."/>
            <person name="Watters A."/>
            <person name="Wiltshire- Gordon J.D."/>
            <person name="Segata N."/>
            <person name="Bonneau R."/>
            <person name="Littman D.R."/>
        </authorList>
    </citation>
    <scope>NUCLEOTIDE SEQUENCE [LARGE SCALE GENOMIC DNA]</scope>
    <source>
        <strain evidence="12 30">BU41712</strain>
        <strain evidence="15 25">BVe41219</strain>
        <strain evidence="14">IAK279</strain>
        <strain evidence="26">iAK279</strain>
        <strain evidence="16">IAU3127</strain>
        <strain evidence="29">iAU3127</strain>
        <strain evidence="11">IK21513</strain>
        <strain evidence="27">iK21513</strain>
        <strain evidence="28">iP54</strain>
        <strain evidence="13">IP54</strain>
    </source>
</reference>
<evidence type="ECO:0000313" key="16">
    <source>
        <dbReference type="EMBL" id="MQO91100.1"/>
    </source>
</evidence>
<dbReference type="EMBL" id="JAHOEP010000001">
    <property type="protein sequence ID" value="MBV3406857.1"/>
    <property type="molecule type" value="Genomic_DNA"/>
</dbReference>
<dbReference type="EMBL" id="JANDXR010000023">
    <property type="protein sequence ID" value="MCP9502670.1"/>
    <property type="molecule type" value="Genomic_DNA"/>
</dbReference>
<feature type="domain" description="Prokaryotic-type class I peptide chain release factors" evidence="7">
    <location>
        <begin position="240"/>
        <end position="256"/>
    </location>
</feature>
<evidence type="ECO:0000256" key="4">
    <source>
        <dbReference type="ARBA" id="ARBA00022917"/>
    </source>
</evidence>
<dbReference type="Gene3D" id="3.30.70.1660">
    <property type="match status" value="1"/>
</dbReference>
<keyword evidence="3 5" id="KW-0963">Cytoplasm</keyword>
<evidence type="ECO:0000313" key="25">
    <source>
        <dbReference type="Proteomes" id="UP000358159"/>
    </source>
</evidence>
<evidence type="ECO:0000313" key="24">
    <source>
        <dbReference type="Proteomes" id="UP000286113"/>
    </source>
</evidence>
<reference evidence="8" key="3">
    <citation type="submission" date="2021-06" db="EMBL/GenBank/DDBJ databases">
        <title>Collection of gut derived symbiotic bacterial strains cultured from healthy donors.</title>
        <authorList>
            <person name="Lin H."/>
            <person name="Littmann E."/>
            <person name="Pamer E.G."/>
        </authorList>
    </citation>
    <scope>NUCLEOTIDE SEQUENCE</scope>
    <source>
        <strain evidence="8">MSK.21.60</strain>
    </source>
</reference>
<evidence type="ECO:0000313" key="12">
    <source>
        <dbReference type="EMBL" id="MQN78813.1"/>
    </source>
</evidence>
<evidence type="ECO:0000313" key="13">
    <source>
        <dbReference type="EMBL" id="MQN91017.1"/>
    </source>
</evidence>
<dbReference type="Proteomes" id="UP001196316">
    <property type="component" value="Unassembled WGS sequence"/>
</dbReference>
<comment type="PTM">
    <text evidence="5">Methylated by PrmC. Methylation increases the termination efficiency of RF2.</text>
</comment>
<evidence type="ECO:0000313" key="15">
    <source>
        <dbReference type="EMBL" id="MQO54235.1"/>
    </source>
</evidence>
<dbReference type="SMART" id="SM00937">
    <property type="entry name" value="PCRF"/>
    <property type="match status" value="1"/>
</dbReference>
<dbReference type="Proteomes" id="UP001209476">
    <property type="component" value="Unassembled WGS sequence"/>
</dbReference>
<dbReference type="Gene3D" id="1.20.58.410">
    <property type="entry name" value="Release factor"/>
    <property type="match status" value="1"/>
</dbReference>
<dbReference type="FunFam" id="3.30.160.20:FF:000040">
    <property type="entry name" value="Peptide chain release factor 2"/>
    <property type="match status" value="1"/>
</dbReference>
<comment type="caution">
    <text evidence="15">The sequence shown here is derived from an EMBL/GenBank/DDBJ whole genome shotgun (WGS) entry which is preliminary data.</text>
</comment>
<evidence type="ECO:0000313" key="9">
    <source>
        <dbReference type="EMBL" id="MCP9502670.1"/>
    </source>
</evidence>
<evidence type="ECO:0000313" key="21">
    <source>
        <dbReference type="Proteomes" id="UP000284548"/>
    </source>
</evidence>
<evidence type="ECO:0000313" key="27">
    <source>
        <dbReference type="Proteomes" id="UP000406735"/>
    </source>
</evidence>
<dbReference type="Proteomes" id="UP000406735">
    <property type="component" value="Unassembled WGS sequence"/>
</dbReference>
<dbReference type="EMBL" id="JAPDUM010000001">
    <property type="protein sequence ID" value="MCW4164327.1"/>
    <property type="molecule type" value="Genomic_DNA"/>
</dbReference>
<dbReference type="Proteomes" id="UP001206014">
    <property type="component" value="Unassembled WGS sequence"/>
</dbReference>
<evidence type="ECO:0000313" key="19">
    <source>
        <dbReference type="EMBL" id="RHH84158.1"/>
    </source>
</evidence>
<accession>A0A3R5WPN8</accession>
<sequence length="375" mass="43406">MITADQLKDVMDRADALHHYLNIDQKKVEFEEEQLRTQAPDFWEDPKYAQEQMKKVKGIQKWLDGYKTVRLYADELQLAFDFYKDEMVTEEEVDADYAKAIKAIEDLELKNMLRQKEDPMDCVLKINSGAGGTESQDWAQMLMRMYMRWAEAHGYKVTITDMQEGDEAGIKSVTMTIEGGEYAYGYLKSENGVHRLVRVSPFNAQGKRMTSFASVFVTPLVDDTIEVYVDPAKLSWDTFRSSGAGGQNVNKVESGVRLRYWYTDPDTGEEEEILIENTETRDQPKNRAKALLLLKSQLYDRAMKKRLEAKAKIEAGKKKIEWGSQIRSYVFDDRRVKDHRTNYQTSDVDGVMDGKIDDFIKAYLMEFPTNDDEQQ</sequence>
<evidence type="ECO:0000313" key="30">
    <source>
        <dbReference type="Proteomes" id="UP000423156"/>
    </source>
</evidence>
<dbReference type="Gene3D" id="3.30.160.20">
    <property type="match status" value="1"/>
</dbReference>
<evidence type="ECO:0000256" key="1">
    <source>
        <dbReference type="ARBA" id="ARBA00010835"/>
    </source>
</evidence>
<dbReference type="InterPro" id="IPR005139">
    <property type="entry name" value="PCRF"/>
</dbReference>
<evidence type="ECO:0000256" key="6">
    <source>
        <dbReference type="NCBIfam" id="TIGR00020"/>
    </source>
</evidence>
<feature type="modified residue" description="N5-methylglutamine" evidence="5">
    <location>
        <position position="247"/>
    </location>
</feature>
<dbReference type="Proteomes" id="UP000286113">
    <property type="component" value="Unassembled WGS sequence"/>
</dbReference>
<evidence type="ECO:0000313" key="11">
    <source>
        <dbReference type="EMBL" id="MQN08464.1"/>
    </source>
</evidence>
<gene>
    <name evidence="5 8" type="primary">prfB</name>
    <name evidence="20" type="ORF">DW064_02935</name>
    <name evidence="19" type="ORF">DW192_03575</name>
    <name evidence="18" type="ORF">DWW35_06765</name>
    <name evidence="17" type="ORF">DWX90_08160</name>
    <name evidence="16" type="ORF">F7D31_00120</name>
    <name evidence="15" type="ORF">F7D42_00615</name>
    <name evidence="13" type="ORF">F7D59_14445</name>
    <name evidence="14" type="ORF">F7D62_14745</name>
    <name evidence="12" type="ORF">F7D71_13300</name>
    <name evidence="11" type="ORF">F7D97_00620</name>
    <name evidence="8" type="ORF">KSW80_00265</name>
    <name evidence="9" type="ORF">NND11_14165</name>
    <name evidence="10" type="ORF">ONS98_03640</name>
</gene>
<evidence type="ECO:0000313" key="28">
    <source>
        <dbReference type="Proteomes" id="UP000420635"/>
    </source>
</evidence>
<dbReference type="GO" id="GO:0005737">
    <property type="term" value="C:cytoplasm"/>
    <property type="evidence" value="ECO:0007669"/>
    <property type="project" value="UniProtKB-SubCell"/>
</dbReference>
<dbReference type="EMBL" id="QRYP01000014">
    <property type="protein sequence ID" value="RGU97387.1"/>
    <property type="molecule type" value="Genomic_DNA"/>
</dbReference>
<reference evidence="9" key="4">
    <citation type="submission" date="2022-07" db="EMBL/GenBank/DDBJ databases">
        <title>Prevotella copri.</title>
        <authorList>
            <person name="Yang C."/>
        </authorList>
    </citation>
    <scope>NUCLEOTIDE SEQUENCE</scope>
    <source>
        <strain evidence="9">HF88</strain>
    </source>
</reference>
<dbReference type="Proteomes" id="UP000358159">
    <property type="component" value="Unassembled WGS sequence"/>
</dbReference>
<evidence type="ECO:0000313" key="20">
    <source>
        <dbReference type="EMBL" id="RHK49699.1"/>
    </source>
</evidence>
<proteinExistence type="inferred from homology"/>
<dbReference type="EMBL" id="QRNN01000007">
    <property type="protein sequence ID" value="RHK49699.1"/>
    <property type="molecule type" value="Genomic_DNA"/>
</dbReference>
<dbReference type="PROSITE" id="PS00745">
    <property type="entry name" value="RF_PROK_I"/>
    <property type="match status" value="1"/>
</dbReference>
<evidence type="ECO:0000256" key="3">
    <source>
        <dbReference type="ARBA" id="ARBA00022490"/>
    </source>
</evidence>